<dbReference type="Proteomes" id="UP000248852">
    <property type="component" value="Segment"/>
</dbReference>
<sequence length="220" mass="23168">MGDGATDCFALLGCAMAFSVLAACVITVGTVPTVERVHDLVSLHGRLHSAECRVAGHVDVATEIRDGRPRYLAGLLVDFETTDHLAIVNATALTNIEPERAWLTAAERGRFYTGHPIGSTLRCTYDDRAPHESVATSSHVTDYGSRVAVGVLSVMATSAVALLAAAPAILFGLYVCALCLFCAGKRLWAGCALLLALRPYLVVGGDSSTPSDHDAADQQL</sequence>
<dbReference type="EMBL" id="MG011689">
    <property type="protein sequence ID" value="AVK75094.1"/>
    <property type="molecule type" value="Genomic_DNA"/>
</dbReference>
<reference evidence="2" key="1">
    <citation type="journal article" date="2018" name="Nat. Commun.">
        <title>Diversity and evolution of the emerging Pandoraviridae family.</title>
        <authorList>
            <person name="Legendre M."/>
            <person name="Fabre E."/>
            <person name="Poirot O."/>
            <person name="Jeudy S."/>
            <person name="Lartigue A."/>
            <person name="Alempic J.M."/>
            <person name="Beucher L."/>
            <person name="Philippe N."/>
            <person name="Bertaux L."/>
            <person name="Christo-Foroux E."/>
            <person name="Labadie K."/>
            <person name="Coute Y."/>
            <person name="Abergel C."/>
            <person name="Claverie J.M."/>
        </authorList>
    </citation>
    <scope>NUCLEOTIDE SEQUENCE [LARGE SCALE GENOMIC DNA]</scope>
    <source>
        <strain evidence="2">Quercus</strain>
    </source>
</reference>
<name>A0A2U7U9I6_9VIRU</name>
<accession>A0A2U7U9I6</accession>
<keyword evidence="1" id="KW-0812">Transmembrane</keyword>
<evidence type="ECO:0000313" key="2">
    <source>
        <dbReference type="EMBL" id="AVK75094.1"/>
    </source>
</evidence>
<dbReference type="GeneID" id="36844235"/>
<feature type="transmembrane region" description="Helical" evidence="1">
    <location>
        <begin position="147"/>
        <end position="180"/>
    </location>
</feature>
<proteinExistence type="predicted"/>
<dbReference type="RefSeq" id="YP_009483363.1">
    <property type="nucleotide sequence ID" value="NC_037667.1"/>
</dbReference>
<organism evidence="2">
    <name type="scientific">Pandoravirus quercus</name>
    <dbReference type="NCBI Taxonomy" id="2107709"/>
    <lineage>
        <taxon>Viruses</taxon>
        <taxon>Pandoravirus</taxon>
    </lineage>
</organism>
<keyword evidence="1" id="KW-0472">Membrane</keyword>
<dbReference type="KEGG" id="vg:36844235"/>
<evidence type="ECO:0000256" key="1">
    <source>
        <dbReference type="SAM" id="Phobius"/>
    </source>
</evidence>
<protein>
    <submittedName>
        <fullName evidence="2">Uncharacterized protein</fullName>
    </submittedName>
</protein>
<keyword evidence="1" id="KW-1133">Transmembrane helix</keyword>
<gene>
    <name evidence="2" type="ORF">pqer_cds_672</name>
</gene>